<comment type="function">
    <text evidence="1 7">May be involved in both secretory and endocytic intracellular trafficking in the endosomal/prevacuolar compartments.</text>
</comment>
<keyword evidence="9" id="KW-1185">Reference proteome</keyword>
<keyword evidence="4 7" id="KW-0812">Transmembrane</keyword>
<organism evidence="8 9">
    <name type="scientific">Hevea brasiliensis</name>
    <name type="common">Para rubber tree</name>
    <name type="synonym">Siphonia brasiliensis</name>
    <dbReference type="NCBI Taxonomy" id="3981"/>
    <lineage>
        <taxon>Eukaryota</taxon>
        <taxon>Viridiplantae</taxon>
        <taxon>Streptophyta</taxon>
        <taxon>Embryophyta</taxon>
        <taxon>Tracheophyta</taxon>
        <taxon>Spermatophyta</taxon>
        <taxon>Magnoliopsida</taxon>
        <taxon>eudicotyledons</taxon>
        <taxon>Gunneridae</taxon>
        <taxon>Pentapetalae</taxon>
        <taxon>rosids</taxon>
        <taxon>fabids</taxon>
        <taxon>Malpighiales</taxon>
        <taxon>Euphorbiaceae</taxon>
        <taxon>Crotonoideae</taxon>
        <taxon>Micrandreae</taxon>
        <taxon>Hevea</taxon>
    </lineage>
</organism>
<feature type="transmembrane region" description="Helical" evidence="7">
    <location>
        <begin position="60"/>
        <end position="93"/>
    </location>
</feature>
<dbReference type="Pfam" id="PF03208">
    <property type="entry name" value="PRA1"/>
    <property type="match status" value="1"/>
</dbReference>
<evidence type="ECO:0000256" key="7">
    <source>
        <dbReference type="RuleBase" id="RU363107"/>
    </source>
</evidence>
<dbReference type="PANTHER" id="PTHR19317:SF81">
    <property type="entry name" value="PRA1 FAMILY PROTEIN D"/>
    <property type="match status" value="1"/>
</dbReference>
<evidence type="ECO:0000313" key="9">
    <source>
        <dbReference type="Proteomes" id="UP001174677"/>
    </source>
</evidence>
<evidence type="ECO:0000256" key="6">
    <source>
        <dbReference type="ARBA" id="ARBA00023136"/>
    </source>
</evidence>
<dbReference type="EMBL" id="JARPOI010000004">
    <property type="protein sequence ID" value="KAJ9182213.1"/>
    <property type="molecule type" value="Genomic_DNA"/>
</dbReference>
<dbReference type="InterPro" id="IPR004895">
    <property type="entry name" value="Prenylated_rab_accept_PRA1"/>
</dbReference>
<evidence type="ECO:0000256" key="3">
    <source>
        <dbReference type="ARBA" id="ARBA00006483"/>
    </source>
</evidence>
<proteinExistence type="inferred from homology"/>
<sequence length="178" mass="19855">MSNSPQFFASFKQTSQSLKASLRPWLLFLDLTSLYLPSSIPDATTRLTQNLTHFGANYSIIVLLVLFLSLLYHPLSLIAFFITLVAWVFLYFSREEPLSVFGYQVNDLLVLVALFAVTVLVLVWSGVWLNVVVAVGIGIVLVILHALLRSTDDLVADDIETSPYVNLLSDDDSLRGFL</sequence>
<evidence type="ECO:0000256" key="5">
    <source>
        <dbReference type="ARBA" id="ARBA00022989"/>
    </source>
</evidence>
<dbReference type="PANTHER" id="PTHR19317">
    <property type="entry name" value="PRENYLATED RAB ACCEPTOR 1-RELATED"/>
    <property type="match status" value="1"/>
</dbReference>
<keyword evidence="5 7" id="KW-1133">Transmembrane helix</keyword>
<gene>
    <name evidence="8" type="ORF">P3X46_006234</name>
</gene>
<keyword evidence="6 7" id="KW-0472">Membrane</keyword>
<accession>A0ABQ9MTE7</accession>
<comment type="similarity">
    <text evidence="3 7">Belongs to the PRA1 family.</text>
</comment>
<comment type="caution">
    <text evidence="8">The sequence shown here is derived from an EMBL/GenBank/DDBJ whole genome shotgun (WGS) entry which is preliminary data.</text>
</comment>
<evidence type="ECO:0000256" key="4">
    <source>
        <dbReference type="ARBA" id="ARBA00022692"/>
    </source>
</evidence>
<feature type="transmembrane region" description="Helical" evidence="7">
    <location>
        <begin position="105"/>
        <end position="125"/>
    </location>
</feature>
<feature type="transmembrane region" description="Helical" evidence="7">
    <location>
        <begin position="131"/>
        <end position="148"/>
    </location>
</feature>
<comment type="subcellular location">
    <subcellularLocation>
        <location evidence="2">Endomembrane system</location>
        <topology evidence="2">Multi-pass membrane protein</topology>
    </subcellularLocation>
    <subcellularLocation>
        <location evidence="7">Membrane</location>
        <topology evidence="7">Multi-pass membrane protein</topology>
    </subcellularLocation>
</comment>
<name>A0ABQ9MTE7_HEVBR</name>
<evidence type="ECO:0000256" key="1">
    <source>
        <dbReference type="ARBA" id="ARBA00002501"/>
    </source>
</evidence>
<reference evidence="8" key="1">
    <citation type="journal article" date="2023" name="Plant Biotechnol. J.">
        <title>Chromosome-level wild Hevea brasiliensis genome provides new tools for genomic-assisted breeding and valuable loci to elevate rubber yield.</title>
        <authorList>
            <person name="Cheng H."/>
            <person name="Song X."/>
            <person name="Hu Y."/>
            <person name="Wu T."/>
            <person name="Yang Q."/>
            <person name="An Z."/>
            <person name="Feng S."/>
            <person name="Deng Z."/>
            <person name="Wu W."/>
            <person name="Zeng X."/>
            <person name="Tu M."/>
            <person name="Wang X."/>
            <person name="Huang H."/>
        </authorList>
    </citation>
    <scope>NUCLEOTIDE SEQUENCE</scope>
    <source>
        <strain evidence="8">MT/VB/25A 57/8</strain>
    </source>
</reference>
<keyword evidence="7" id="KW-0813">Transport</keyword>
<protein>
    <recommendedName>
        <fullName evidence="7">PRA1 family protein</fullName>
    </recommendedName>
</protein>
<evidence type="ECO:0000313" key="8">
    <source>
        <dbReference type="EMBL" id="KAJ9182213.1"/>
    </source>
</evidence>
<dbReference type="Proteomes" id="UP001174677">
    <property type="component" value="Chromosome 4"/>
</dbReference>
<evidence type="ECO:0000256" key="2">
    <source>
        <dbReference type="ARBA" id="ARBA00004127"/>
    </source>
</evidence>